<organism evidence="12 13">
    <name type="scientific">Pseudoflavonifractor hominis</name>
    <dbReference type="NCBI Taxonomy" id="2763059"/>
    <lineage>
        <taxon>Bacteria</taxon>
        <taxon>Bacillati</taxon>
        <taxon>Bacillota</taxon>
        <taxon>Clostridia</taxon>
        <taxon>Eubacteriales</taxon>
        <taxon>Oscillospiraceae</taxon>
        <taxon>Pseudoflavonifractor</taxon>
    </lineage>
</organism>
<dbReference type="PANTHER" id="PTHR22777">
    <property type="entry name" value="HEMOLYSIN-RELATED"/>
    <property type="match status" value="1"/>
</dbReference>
<keyword evidence="6 10" id="KW-1133">Transmembrane helix</keyword>
<dbReference type="SUPFAM" id="SSF54631">
    <property type="entry name" value="CBS-domain pair"/>
    <property type="match status" value="1"/>
</dbReference>
<name>A0ABR7HUY6_9FIRM</name>
<dbReference type="RefSeq" id="WP_186963983.1">
    <property type="nucleotide sequence ID" value="NZ_JACOPR010000006.1"/>
</dbReference>
<proteinExistence type="inferred from homology"/>
<dbReference type="Gene3D" id="3.30.465.10">
    <property type="match status" value="1"/>
</dbReference>
<dbReference type="PANTHER" id="PTHR22777:SF32">
    <property type="entry name" value="UPF0053 INNER MEMBRANE PROTEIN YFJD"/>
    <property type="match status" value="1"/>
</dbReference>
<feature type="transmembrane region" description="Helical" evidence="10">
    <location>
        <begin position="90"/>
        <end position="107"/>
    </location>
</feature>
<dbReference type="InterPro" id="IPR036318">
    <property type="entry name" value="FAD-bd_PCMH-like_sf"/>
</dbReference>
<feature type="domain" description="CBS" evidence="11">
    <location>
        <begin position="268"/>
        <end position="325"/>
    </location>
</feature>
<dbReference type="SUPFAM" id="SSF56176">
    <property type="entry name" value="FAD-binding/transporter-associated domain-like"/>
    <property type="match status" value="1"/>
</dbReference>
<comment type="subcellular location">
    <subcellularLocation>
        <location evidence="1">Cell membrane</location>
        <topology evidence="1">Multi-pass membrane protein</topology>
    </subcellularLocation>
</comment>
<feature type="domain" description="CBS" evidence="11">
    <location>
        <begin position="204"/>
        <end position="263"/>
    </location>
</feature>
<evidence type="ECO:0000256" key="5">
    <source>
        <dbReference type="ARBA" id="ARBA00022737"/>
    </source>
</evidence>
<dbReference type="InterPro" id="IPR046342">
    <property type="entry name" value="CBS_dom_sf"/>
</dbReference>
<evidence type="ECO:0000259" key="11">
    <source>
        <dbReference type="PROSITE" id="PS51371"/>
    </source>
</evidence>
<evidence type="ECO:0000313" key="12">
    <source>
        <dbReference type="EMBL" id="MBC5731324.1"/>
    </source>
</evidence>
<dbReference type="InterPro" id="IPR044751">
    <property type="entry name" value="Ion_transp-like_CBS"/>
</dbReference>
<evidence type="ECO:0000313" key="13">
    <source>
        <dbReference type="Proteomes" id="UP000660021"/>
    </source>
</evidence>
<comment type="caution">
    <text evidence="12">The sequence shown here is derived from an EMBL/GenBank/DDBJ whole genome shotgun (WGS) entry which is preliminary data.</text>
</comment>
<dbReference type="Pfam" id="PF00571">
    <property type="entry name" value="CBS"/>
    <property type="match status" value="2"/>
</dbReference>
<keyword evidence="5" id="KW-0677">Repeat</keyword>
<evidence type="ECO:0000256" key="6">
    <source>
        <dbReference type="ARBA" id="ARBA00022989"/>
    </source>
</evidence>
<evidence type="ECO:0000256" key="9">
    <source>
        <dbReference type="PROSITE-ProRule" id="PRU00703"/>
    </source>
</evidence>
<comment type="similarity">
    <text evidence="2">Belongs to the UPF0053 family.</text>
</comment>
<dbReference type="InterPro" id="IPR005170">
    <property type="entry name" value="Transptr-assoc_dom"/>
</dbReference>
<dbReference type="CDD" id="cd04590">
    <property type="entry name" value="CBS_pair_CorC_HlyC_assoc"/>
    <property type="match status" value="1"/>
</dbReference>
<dbReference type="Gene3D" id="3.10.580.10">
    <property type="entry name" value="CBS-domain"/>
    <property type="match status" value="1"/>
</dbReference>
<dbReference type="Pfam" id="PF01595">
    <property type="entry name" value="CNNM"/>
    <property type="match status" value="1"/>
</dbReference>
<evidence type="ECO:0000256" key="7">
    <source>
        <dbReference type="ARBA" id="ARBA00023122"/>
    </source>
</evidence>
<dbReference type="InterPro" id="IPR002550">
    <property type="entry name" value="CNNM"/>
</dbReference>
<evidence type="ECO:0000256" key="8">
    <source>
        <dbReference type="ARBA" id="ARBA00023136"/>
    </source>
</evidence>
<keyword evidence="13" id="KW-1185">Reference proteome</keyword>
<dbReference type="Pfam" id="PF03471">
    <property type="entry name" value="CorC_HlyC"/>
    <property type="match status" value="1"/>
</dbReference>
<evidence type="ECO:0000256" key="3">
    <source>
        <dbReference type="ARBA" id="ARBA00022475"/>
    </source>
</evidence>
<keyword evidence="7 9" id="KW-0129">CBS domain</keyword>
<evidence type="ECO:0000256" key="2">
    <source>
        <dbReference type="ARBA" id="ARBA00006337"/>
    </source>
</evidence>
<dbReference type="EMBL" id="JACOPR010000006">
    <property type="protein sequence ID" value="MBC5731324.1"/>
    <property type="molecule type" value="Genomic_DNA"/>
</dbReference>
<keyword evidence="8 10" id="KW-0472">Membrane</keyword>
<sequence>MLGTLLAEIPLSACSAALDEVSSESLRRQAEEGEPRAVRVLRCLTHPTVFLRGVALWRMLCMGTAGAAAWNLSAIFCTGETMWAAQAKRAAVLLVVLLGFYVLTWLTPRRVALHDPLGVLRTLCPCLLPFVTAVRPITGGLAWVVRQILRRFGIDPAAEGGAISEENIRLLMDIGEERGAIDSTEKEMIENVFDFNDLTAEDVMIHRTEIVSLWVEDTDEEILHTIEESGLSRFPVYDEDLDDVIGILYSRDYFLNSRKEHPLPLRELLRKAYFVPGSVAAGNLFRDMQSKKIHMAMVVDEYGGTSGLITMEDLLEEIVGKIYDEFDPQDEQEIIRLEENLWRVAGSAELDDLAEALDVEFPPDEEAETLGGLVFAQLSVIPEDGSCPVVDTVGLHIQVERLSERRVEWALVSKLPPEDTEEEEK</sequence>
<evidence type="ECO:0000256" key="4">
    <source>
        <dbReference type="ARBA" id="ARBA00022692"/>
    </source>
</evidence>
<accession>A0ABR7HUY6</accession>
<keyword evidence="4 10" id="KW-0812">Transmembrane</keyword>
<evidence type="ECO:0000256" key="1">
    <source>
        <dbReference type="ARBA" id="ARBA00004651"/>
    </source>
</evidence>
<feature type="transmembrane region" description="Helical" evidence="10">
    <location>
        <begin position="55"/>
        <end position="78"/>
    </location>
</feature>
<dbReference type="SMART" id="SM01091">
    <property type="entry name" value="CorC_HlyC"/>
    <property type="match status" value="1"/>
</dbReference>
<dbReference type="InterPro" id="IPR016169">
    <property type="entry name" value="FAD-bd_PCMH_sub2"/>
</dbReference>
<dbReference type="InterPro" id="IPR000644">
    <property type="entry name" value="CBS_dom"/>
</dbReference>
<dbReference type="Proteomes" id="UP000660021">
    <property type="component" value="Unassembled WGS sequence"/>
</dbReference>
<evidence type="ECO:0000256" key="10">
    <source>
        <dbReference type="SAM" id="Phobius"/>
    </source>
</evidence>
<protein>
    <submittedName>
        <fullName evidence="12">HlyC/CorC family transporter</fullName>
    </submittedName>
</protein>
<gene>
    <name evidence="12" type="ORF">H8S34_10830</name>
</gene>
<reference evidence="12 13" key="1">
    <citation type="submission" date="2020-08" db="EMBL/GenBank/DDBJ databases">
        <title>Genome public.</title>
        <authorList>
            <person name="Liu C."/>
            <person name="Sun Q."/>
        </authorList>
    </citation>
    <scope>NUCLEOTIDE SEQUENCE [LARGE SCALE GENOMIC DNA]</scope>
    <source>
        <strain evidence="12 13">New-38</strain>
    </source>
</reference>
<keyword evidence="3" id="KW-1003">Cell membrane</keyword>
<dbReference type="PROSITE" id="PS51371">
    <property type="entry name" value="CBS"/>
    <property type="match status" value="2"/>
</dbReference>